<dbReference type="eggNOG" id="COG0346">
    <property type="taxonomic scope" value="Bacteria"/>
</dbReference>
<protein>
    <recommendedName>
        <fullName evidence="3">Adenylyltransferase</fullName>
    </recommendedName>
</protein>
<dbReference type="Gene3D" id="3.30.460.10">
    <property type="entry name" value="Beta Polymerase, domain 2"/>
    <property type="match status" value="1"/>
</dbReference>
<dbReference type="OrthoDB" id="4519931at2"/>
<dbReference type="SUPFAM" id="SSF81301">
    <property type="entry name" value="Nucleotidyltransferase"/>
    <property type="match status" value="1"/>
</dbReference>
<dbReference type="HOGENOM" id="CLU_076578_0_0_11"/>
<evidence type="ECO:0000313" key="1">
    <source>
        <dbReference type="EMBL" id="ADB51789.1"/>
    </source>
</evidence>
<dbReference type="SUPFAM" id="SSF81631">
    <property type="entry name" value="PAP/OAS1 substrate-binding domain"/>
    <property type="match status" value="1"/>
</dbReference>
<dbReference type="KEGG" id="cwo:Cwoe_3371"/>
<reference evidence="1 2" key="1">
    <citation type="journal article" date="2010" name="Stand. Genomic Sci.">
        <title>Complete genome sequence of Conexibacter woesei type strain (ID131577).</title>
        <authorList>
            <person name="Pukall R."/>
            <person name="Lapidus A."/>
            <person name="Glavina Del Rio T."/>
            <person name="Copeland A."/>
            <person name="Tice H."/>
            <person name="Cheng J.-F."/>
            <person name="Lucas S."/>
            <person name="Chen F."/>
            <person name="Nolan M."/>
            <person name="Bruce D."/>
            <person name="Goodwin L."/>
            <person name="Pitluck S."/>
            <person name="Mavromatis K."/>
            <person name="Ivanova N."/>
            <person name="Ovchinnikova G."/>
            <person name="Pati A."/>
            <person name="Chen A."/>
            <person name="Palaniappan K."/>
            <person name="Land M."/>
            <person name="Hauser L."/>
            <person name="Chang Y.-J."/>
            <person name="Jeffries C.D."/>
            <person name="Chain P."/>
            <person name="Meincke L."/>
            <person name="Sims D."/>
            <person name="Brettin T."/>
            <person name="Detter J.C."/>
            <person name="Rohde M."/>
            <person name="Goeker M."/>
            <person name="Bristow J."/>
            <person name="Eisen J.A."/>
            <person name="Markowitz V."/>
            <person name="Kyrpides N.C."/>
            <person name="Klenk H.-P."/>
            <person name="Hugenholtz P."/>
        </authorList>
    </citation>
    <scope>NUCLEOTIDE SEQUENCE [LARGE SCALE GENOMIC DNA]</scope>
    <source>
        <strain evidence="2">DSM 14684 / CIP 108061 / JCM 11494 / NBRC 100937 / ID131577</strain>
    </source>
</reference>
<dbReference type="Pfam" id="PF04439">
    <property type="entry name" value="Adenyl_transf"/>
    <property type="match status" value="1"/>
</dbReference>
<dbReference type="InterPro" id="IPR043519">
    <property type="entry name" value="NT_sf"/>
</dbReference>
<dbReference type="Proteomes" id="UP000008229">
    <property type="component" value="Chromosome"/>
</dbReference>
<keyword evidence="2" id="KW-1185">Reference proteome</keyword>
<evidence type="ECO:0000313" key="2">
    <source>
        <dbReference type="Proteomes" id="UP000008229"/>
    </source>
</evidence>
<gene>
    <name evidence="1" type="ordered locus">Cwoe_3371</name>
</gene>
<name>D3FF72_CONWI</name>
<dbReference type="STRING" id="469383.Cwoe_3371"/>
<evidence type="ECO:0008006" key="3">
    <source>
        <dbReference type="Google" id="ProtNLM"/>
    </source>
</evidence>
<proteinExistence type="predicted"/>
<accession>D3FF72</accession>
<dbReference type="EMBL" id="CP001854">
    <property type="protein sequence ID" value="ADB51789.1"/>
    <property type="molecule type" value="Genomic_DNA"/>
</dbReference>
<organism evidence="1 2">
    <name type="scientific">Conexibacter woesei (strain DSM 14684 / CCUG 47730 / CIP 108061 / JCM 11494 / NBRC 100937 / ID131577)</name>
    <dbReference type="NCBI Taxonomy" id="469383"/>
    <lineage>
        <taxon>Bacteria</taxon>
        <taxon>Bacillati</taxon>
        <taxon>Actinomycetota</taxon>
        <taxon>Thermoleophilia</taxon>
        <taxon>Solirubrobacterales</taxon>
        <taxon>Conexibacteraceae</taxon>
        <taxon>Conexibacter</taxon>
    </lineage>
</organism>
<reference evidence="2" key="2">
    <citation type="submission" date="2010-01" db="EMBL/GenBank/DDBJ databases">
        <title>The complete genome of Conexibacter woesei DSM 14684.</title>
        <authorList>
            <consortium name="US DOE Joint Genome Institute (JGI-PGF)"/>
            <person name="Lucas S."/>
            <person name="Copeland A."/>
            <person name="Lapidus A."/>
            <person name="Glavina del Rio T."/>
            <person name="Dalin E."/>
            <person name="Tice H."/>
            <person name="Bruce D."/>
            <person name="Goodwin L."/>
            <person name="Pitluck S."/>
            <person name="Kyrpides N."/>
            <person name="Mavromatis K."/>
            <person name="Ivanova N."/>
            <person name="Mikhailova N."/>
            <person name="Chertkov O."/>
            <person name="Brettin T."/>
            <person name="Detter J.C."/>
            <person name="Han C."/>
            <person name="Larimer F."/>
            <person name="Land M."/>
            <person name="Hauser L."/>
            <person name="Markowitz V."/>
            <person name="Cheng J.-F."/>
            <person name="Hugenholtz P."/>
            <person name="Woyke T."/>
            <person name="Wu D."/>
            <person name="Pukall R."/>
            <person name="Steenblock K."/>
            <person name="Schneider S."/>
            <person name="Klenk H.-P."/>
            <person name="Eisen J.A."/>
        </authorList>
    </citation>
    <scope>NUCLEOTIDE SEQUENCE [LARGE SCALE GENOMIC DNA]</scope>
    <source>
        <strain evidence="2">DSM 14684 / CIP 108061 / JCM 11494 / NBRC 100937 / ID131577</strain>
    </source>
</reference>
<dbReference type="AlphaFoldDB" id="D3FF72"/>
<sequence>MIDPLAPTDPLLAAVLAWARRQATVRVVLLTGSRAQPAATPDALSDFDVELYVDGDPAIYADDGWLPEIAPVLVSVGDAWEGDPTRLVFFEGGRKADFLIRRLDALDALTEQLDELHERGFVVLLDRDGRAAGLPAPSGRPRRAVPTAMQLADAAREFWFEAAHVPRYLARGELWPAQTRLANARGELLRLIELHAQATSGAAASDVRHLGTALARWAAPWITQRLAATFAGYAREETFQALQAATALFSRVCAETAHAAGVPAPIEIERAMRPLTAAIPDMSGGP</sequence>
<dbReference type="InterPro" id="IPR007530">
    <property type="entry name" value="Aminoglycoside_adenylylTfrase"/>
</dbReference>
<dbReference type="Gene3D" id="1.20.120.330">
    <property type="entry name" value="Nucleotidyltransferases domain 2"/>
    <property type="match status" value="1"/>
</dbReference>
<dbReference type="RefSeq" id="WP_012934840.1">
    <property type="nucleotide sequence ID" value="NC_013739.1"/>
</dbReference>